<accession>A0A5N6QFZ0</accession>
<sequence length="397" mass="44678">MEWPSFLKALLLGLLVFLQMHENTACFHEERIALLELKAVLKSNIDHRLLSSWIDDAKSTDCCAWERVTCNSTTAHIINLSLYDLNQDPHYYDDPAGEYYSKYEDKKHWLLNVSLLVPFKELRSLNLSGNLIGGCVPNQGFERLAVLPKLEILDLGYNSFGNSIIPSLSGLTSLNTLSLVGNNLGRFNTTTDFESLSRLENLETLDLSYNDLKRSIIESLPTIKSLKNLNLGWNYMGGSFPIKGLESLSRLENLEMLDLSYNNFDKSIIESLSAVKSLKNLYIGWNDIGGSFPGKSLSNFSRLEILDLTVNSFTGSISPYIKALPSLKAISLAYNQLNGTFPKVKDPCAVNCNLNKLTRGNILEFLLDERKLKIIDLSHNKLKGSFPIWLIENNTRL</sequence>
<keyword evidence="7" id="KW-0472">Membrane</keyword>
<dbReference type="PANTHER" id="PTHR48061">
    <property type="entry name" value="LEUCINE-RICH REPEAT RECEPTOR PROTEIN KINASE EMS1-LIKE-RELATED"/>
    <property type="match status" value="1"/>
</dbReference>
<proteinExistence type="predicted"/>
<evidence type="ECO:0000256" key="7">
    <source>
        <dbReference type="ARBA" id="ARBA00023136"/>
    </source>
</evidence>
<name>A0A5N6QFZ0_9ROSI</name>
<dbReference type="InterPro" id="IPR055414">
    <property type="entry name" value="LRR_R13L4/SHOC2-like"/>
</dbReference>
<comment type="subcellular location">
    <subcellularLocation>
        <location evidence="1">Membrane</location>
        <topology evidence="1">Single-pass type I membrane protein</topology>
    </subcellularLocation>
</comment>
<dbReference type="PANTHER" id="PTHR48061:SF2">
    <property type="entry name" value="RECEPTOR LIKE PROTEIN 30-LIKE"/>
    <property type="match status" value="1"/>
</dbReference>
<reference evidence="13 14" key="1">
    <citation type="submission" date="2019-06" db="EMBL/GenBank/DDBJ databases">
        <title>A chromosomal-level reference genome of Carpinus fangiana (Coryloideae, Betulaceae).</title>
        <authorList>
            <person name="Yang X."/>
            <person name="Wang Z."/>
            <person name="Zhang L."/>
            <person name="Hao G."/>
            <person name="Liu J."/>
            <person name="Yang Y."/>
        </authorList>
    </citation>
    <scope>NUCLEOTIDE SEQUENCE [LARGE SCALE GENOMIC DNA]</scope>
    <source>
        <strain evidence="13">Cfa_2016G</strain>
        <tissue evidence="13">Leaf</tissue>
    </source>
</reference>
<evidence type="ECO:0000259" key="11">
    <source>
        <dbReference type="Pfam" id="PF08263"/>
    </source>
</evidence>
<dbReference type="Pfam" id="PF23598">
    <property type="entry name" value="LRR_14"/>
    <property type="match status" value="1"/>
</dbReference>
<feature type="domain" description="Disease resistance R13L4/SHOC-2-like LRR" evidence="12">
    <location>
        <begin position="143"/>
        <end position="355"/>
    </location>
</feature>
<evidence type="ECO:0000256" key="2">
    <source>
        <dbReference type="ARBA" id="ARBA00022614"/>
    </source>
</evidence>
<dbReference type="PRINTS" id="PR00019">
    <property type="entry name" value="LEURICHRPT"/>
</dbReference>
<evidence type="ECO:0000256" key="8">
    <source>
        <dbReference type="ARBA" id="ARBA00023170"/>
    </source>
</evidence>
<evidence type="ECO:0000313" key="14">
    <source>
        <dbReference type="Proteomes" id="UP000327013"/>
    </source>
</evidence>
<dbReference type="Proteomes" id="UP000327013">
    <property type="component" value="Chromosome 1"/>
</dbReference>
<organism evidence="13 14">
    <name type="scientific">Carpinus fangiana</name>
    <dbReference type="NCBI Taxonomy" id="176857"/>
    <lineage>
        <taxon>Eukaryota</taxon>
        <taxon>Viridiplantae</taxon>
        <taxon>Streptophyta</taxon>
        <taxon>Embryophyta</taxon>
        <taxon>Tracheophyta</taxon>
        <taxon>Spermatophyta</taxon>
        <taxon>Magnoliopsida</taxon>
        <taxon>eudicotyledons</taxon>
        <taxon>Gunneridae</taxon>
        <taxon>Pentapetalae</taxon>
        <taxon>rosids</taxon>
        <taxon>fabids</taxon>
        <taxon>Fagales</taxon>
        <taxon>Betulaceae</taxon>
        <taxon>Carpinus</taxon>
    </lineage>
</organism>
<feature type="chain" id="PRO_5024333060" evidence="10">
    <location>
        <begin position="27"/>
        <end position="397"/>
    </location>
</feature>
<dbReference type="Pfam" id="PF08263">
    <property type="entry name" value="LRRNT_2"/>
    <property type="match status" value="1"/>
</dbReference>
<feature type="domain" description="Leucine-rich repeat-containing N-terminal plant-type" evidence="11">
    <location>
        <begin position="29"/>
        <end position="71"/>
    </location>
</feature>
<evidence type="ECO:0000313" key="13">
    <source>
        <dbReference type="EMBL" id="KAE7997294.1"/>
    </source>
</evidence>
<dbReference type="PROSITE" id="PS51450">
    <property type="entry name" value="LRR"/>
    <property type="match status" value="1"/>
</dbReference>
<dbReference type="InterPro" id="IPR001611">
    <property type="entry name" value="Leu-rich_rpt"/>
</dbReference>
<dbReference type="SUPFAM" id="SSF52047">
    <property type="entry name" value="RNI-like"/>
    <property type="match status" value="1"/>
</dbReference>
<dbReference type="SMART" id="SM00365">
    <property type="entry name" value="LRR_SD22"/>
    <property type="match status" value="5"/>
</dbReference>
<keyword evidence="9" id="KW-0325">Glycoprotein</keyword>
<dbReference type="OrthoDB" id="1738872at2759"/>
<keyword evidence="2" id="KW-0433">Leucine-rich repeat</keyword>
<dbReference type="InterPro" id="IPR013210">
    <property type="entry name" value="LRR_N_plant-typ"/>
</dbReference>
<dbReference type="Gene3D" id="3.80.10.10">
    <property type="entry name" value="Ribonuclease Inhibitor"/>
    <property type="match status" value="2"/>
</dbReference>
<dbReference type="GO" id="GO:0016020">
    <property type="term" value="C:membrane"/>
    <property type="evidence" value="ECO:0007669"/>
    <property type="project" value="UniProtKB-SubCell"/>
</dbReference>
<protein>
    <submittedName>
        <fullName evidence="13">Uncharacterized protein</fullName>
    </submittedName>
</protein>
<feature type="signal peptide" evidence="10">
    <location>
        <begin position="1"/>
        <end position="26"/>
    </location>
</feature>
<keyword evidence="4 10" id="KW-0732">Signal</keyword>
<gene>
    <name evidence="13" type="ORF">FH972_001940</name>
</gene>
<keyword evidence="5" id="KW-0677">Repeat</keyword>
<evidence type="ECO:0000256" key="3">
    <source>
        <dbReference type="ARBA" id="ARBA00022692"/>
    </source>
</evidence>
<evidence type="ECO:0000256" key="4">
    <source>
        <dbReference type="ARBA" id="ARBA00022729"/>
    </source>
</evidence>
<evidence type="ECO:0000256" key="6">
    <source>
        <dbReference type="ARBA" id="ARBA00022989"/>
    </source>
</evidence>
<dbReference type="FunFam" id="3.80.10.10:FF:000041">
    <property type="entry name" value="LRR receptor-like serine/threonine-protein kinase ERECTA"/>
    <property type="match status" value="1"/>
</dbReference>
<dbReference type="AlphaFoldDB" id="A0A5N6QFZ0"/>
<evidence type="ECO:0000259" key="12">
    <source>
        <dbReference type="Pfam" id="PF23598"/>
    </source>
</evidence>
<evidence type="ECO:0000256" key="5">
    <source>
        <dbReference type="ARBA" id="ARBA00022737"/>
    </source>
</evidence>
<keyword evidence="3" id="KW-0812">Transmembrane</keyword>
<dbReference type="InterPro" id="IPR046956">
    <property type="entry name" value="RLP23-like"/>
</dbReference>
<keyword evidence="14" id="KW-1185">Reference proteome</keyword>
<dbReference type="Pfam" id="PF00560">
    <property type="entry name" value="LRR_1"/>
    <property type="match status" value="1"/>
</dbReference>
<keyword evidence="8" id="KW-0675">Receptor</keyword>
<dbReference type="InterPro" id="IPR032675">
    <property type="entry name" value="LRR_dom_sf"/>
</dbReference>
<evidence type="ECO:0000256" key="1">
    <source>
        <dbReference type="ARBA" id="ARBA00004479"/>
    </source>
</evidence>
<evidence type="ECO:0000256" key="10">
    <source>
        <dbReference type="SAM" id="SignalP"/>
    </source>
</evidence>
<evidence type="ECO:0000256" key="9">
    <source>
        <dbReference type="ARBA" id="ARBA00023180"/>
    </source>
</evidence>
<keyword evidence="6" id="KW-1133">Transmembrane helix</keyword>
<dbReference type="EMBL" id="CM017321">
    <property type="protein sequence ID" value="KAE7997294.1"/>
    <property type="molecule type" value="Genomic_DNA"/>
</dbReference>